<organism evidence="1 2">
    <name type="scientific">Sphingobium phenoxybenzoativorans</name>
    <dbReference type="NCBI Taxonomy" id="1592790"/>
    <lineage>
        <taxon>Bacteria</taxon>
        <taxon>Pseudomonadati</taxon>
        <taxon>Pseudomonadota</taxon>
        <taxon>Alphaproteobacteria</taxon>
        <taxon>Sphingomonadales</taxon>
        <taxon>Sphingomonadaceae</taxon>
        <taxon>Sphingobium</taxon>
    </lineage>
</organism>
<dbReference type="KEGG" id="spph:KFK14_13230"/>
<proteinExistence type="predicted"/>
<evidence type="ECO:0008006" key="3">
    <source>
        <dbReference type="Google" id="ProtNLM"/>
    </source>
</evidence>
<gene>
    <name evidence="1" type="ORF">KFK14_13230</name>
</gene>
<evidence type="ECO:0000313" key="1">
    <source>
        <dbReference type="EMBL" id="QUT04108.1"/>
    </source>
</evidence>
<evidence type="ECO:0000313" key="2">
    <source>
        <dbReference type="Proteomes" id="UP000681425"/>
    </source>
</evidence>
<accession>A0A975Q076</accession>
<reference evidence="1" key="1">
    <citation type="submission" date="2021-04" db="EMBL/GenBank/DDBJ databases">
        <title>Isolation of p-tert-butylphenol degrading bacteria Sphingobium phenoxybenzoativorans Tas13 from active sludge.</title>
        <authorList>
            <person name="Li Y."/>
        </authorList>
    </citation>
    <scope>NUCLEOTIDE SEQUENCE</scope>
    <source>
        <strain evidence="1">Tas13</strain>
    </source>
</reference>
<sequence>MLRSSFALLLLLAACHDPSPLPEGRSSAASTGRQSGERSALEQAALEAGVIADAGKTAVPGLYQRRHEAGRDSLCITHGDGKRYHFGLEAIFGTEQYCRGEGAARQVGDKLILRFTGGSQCLIVAQYDGDRIAMPGVVDMKCAEFCSGRGSLEGVAFPRLLSDASAARSLPDSNGEPLCEGG</sequence>
<dbReference type="PROSITE" id="PS51257">
    <property type="entry name" value="PROKAR_LIPOPROTEIN"/>
    <property type="match status" value="1"/>
</dbReference>
<dbReference type="Proteomes" id="UP000681425">
    <property type="component" value="Chromosome"/>
</dbReference>
<name>A0A975Q076_9SPHN</name>
<dbReference type="EMBL" id="CP073910">
    <property type="protein sequence ID" value="QUT04108.1"/>
    <property type="molecule type" value="Genomic_DNA"/>
</dbReference>
<keyword evidence="2" id="KW-1185">Reference proteome</keyword>
<dbReference type="RefSeq" id="WP_212608001.1">
    <property type="nucleotide sequence ID" value="NZ_CP073910.1"/>
</dbReference>
<protein>
    <recommendedName>
        <fullName evidence="3">Lipoprotein</fullName>
    </recommendedName>
</protein>
<dbReference type="AlphaFoldDB" id="A0A975Q076"/>